<comment type="caution">
    <text evidence="8">The sequence shown here is derived from an EMBL/GenBank/DDBJ whole genome shotgun (WGS) entry which is preliminary data.</text>
</comment>
<dbReference type="SUPFAM" id="SSF81660">
    <property type="entry name" value="Metal cation-transporting ATPase, ATP-binding domain N"/>
    <property type="match status" value="1"/>
</dbReference>
<protein>
    <submittedName>
        <fullName evidence="8">P-type ATPase, cytoplasmic domain N</fullName>
    </submittedName>
</protein>
<dbReference type="Pfam" id="PF13246">
    <property type="entry name" value="Cation_ATPase"/>
    <property type="match status" value="1"/>
</dbReference>
<gene>
    <name evidence="8" type="ORF">PPERSA_05518</name>
</gene>
<keyword evidence="3" id="KW-0479">Metal-binding</keyword>
<keyword evidence="9" id="KW-1185">Reference proteome</keyword>
<organism evidence="8 9">
    <name type="scientific">Pseudocohnilembus persalinus</name>
    <name type="common">Ciliate</name>
    <dbReference type="NCBI Taxonomy" id="266149"/>
    <lineage>
        <taxon>Eukaryota</taxon>
        <taxon>Sar</taxon>
        <taxon>Alveolata</taxon>
        <taxon>Ciliophora</taxon>
        <taxon>Intramacronucleata</taxon>
        <taxon>Oligohymenophorea</taxon>
        <taxon>Scuticociliatia</taxon>
        <taxon>Philasterida</taxon>
        <taxon>Pseudocohnilembidae</taxon>
        <taxon>Pseudocohnilembus</taxon>
    </lineage>
</organism>
<dbReference type="PANTHER" id="PTHR45630:SF8">
    <property type="entry name" value="CATION-TRANSPORTING ATPASE"/>
    <property type="match status" value="1"/>
</dbReference>
<evidence type="ECO:0000313" key="9">
    <source>
        <dbReference type="Proteomes" id="UP000054937"/>
    </source>
</evidence>
<dbReference type="Gene3D" id="3.40.1110.10">
    <property type="entry name" value="Calcium-transporting ATPase, cytoplasmic domain N"/>
    <property type="match status" value="1"/>
</dbReference>
<evidence type="ECO:0000256" key="1">
    <source>
        <dbReference type="ARBA" id="ARBA00004141"/>
    </source>
</evidence>
<dbReference type="EMBL" id="LDAU01000198">
    <property type="protein sequence ID" value="KRX00016.1"/>
    <property type="molecule type" value="Genomic_DNA"/>
</dbReference>
<dbReference type="InterPro" id="IPR036412">
    <property type="entry name" value="HAD-like_sf"/>
</dbReference>
<dbReference type="GO" id="GO:0016020">
    <property type="term" value="C:membrane"/>
    <property type="evidence" value="ECO:0007669"/>
    <property type="project" value="UniProtKB-SubCell"/>
</dbReference>
<accession>A0A0V0QD05</accession>
<dbReference type="PANTHER" id="PTHR45630">
    <property type="entry name" value="CATION-TRANSPORTING ATPASE-RELATED"/>
    <property type="match status" value="1"/>
</dbReference>
<evidence type="ECO:0000256" key="4">
    <source>
        <dbReference type="ARBA" id="ARBA00022741"/>
    </source>
</evidence>
<dbReference type="GO" id="GO:0140358">
    <property type="term" value="F:P-type transmembrane transporter activity"/>
    <property type="evidence" value="ECO:0007669"/>
    <property type="project" value="InterPro"/>
</dbReference>
<evidence type="ECO:0000256" key="2">
    <source>
        <dbReference type="ARBA" id="ARBA00022553"/>
    </source>
</evidence>
<keyword evidence="2" id="KW-0597">Phosphoprotein</keyword>
<dbReference type="OrthoDB" id="48943at2759"/>
<dbReference type="InterPro" id="IPR023214">
    <property type="entry name" value="HAD_sf"/>
</dbReference>
<dbReference type="Gene3D" id="3.40.50.1000">
    <property type="entry name" value="HAD superfamily/HAD-like"/>
    <property type="match status" value="1"/>
</dbReference>
<dbReference type="SUPFAM" id="SSF56784">
    <property type="entry name" value="HAD-like"/>
    <property type="match status" value="1"/>
</dbReference>
<evidence type="ECO:0000256" key="5">
    <source>
        <dbReference type="ARBA" id="ARBA00022840"/>
    </source>
</evidence>
<dbReference type="GO" id="GO:0005524">
    <property type="term" value="F:ATP binding"/>
    <property type="evidence" value="ECO:0007669"/>
    <property type="project" value="UniProtKB-KW"/>
</dbReference>
<comment type="subcellular location">
    <subcellularLocation>
        <location evidence="1">Membrane</location>
        <topology evidence="1">Multi-pass membrane protein</topology>
    </subcellularLocation>
</comment>
<evidence type="ECO:0000256" key="3">
    <source>
        <dbReference type="ARBA" id="ARBA00022723"/>
    </source>
</evidence>
<evidence type="ECO:0000313" key="8">
    <source>
        <dbReference type="EMBL" id="KRX00016.1"/>
    </source>
</evidence>
<dbReference type="GO" id="GO:0046872">
    <property type="term" value="F:metal ion binding"/>
    <property type="evidence" value="ECO:0007669"/>
    <property type="project" value="UniProtKB-KW"/>
</dbReference>
<keyword evidence="4" id="KW-0547">Nucleotide-binding</keyword>
<dbReference type="InterPro" id="IPR023299">
    <property type="entry name" value="ATPase_P-typ_cyto_dom_N"/>
</dbReference>
<reference evidence="8 9" key="1">
    <citation type="journal article" date="2015" name="Sci. Rep.">
        <title>Genome of the facultative scuticociliatosis pathogen Pseudocohnilembus persalinus provides insight into its virulence through horizontal gene transfer.</title>
        <authorList>
            <person name="Xiong J."/>
            <person name="Wang G."/>
            <person name="Cheng J."/>
            <person name="Tian M."/>
            <person name="Pan X."/>
            <person name="Warren A."/>
            <person name="Jiang C."/>
            <person name="Yuan D."/>
            <person name="Miao W."/>
        </authorList>
    </citation>
    <scope>NUCLEOTIDE SEQUENCE [LARGE SCALE GENOMIC DNA]</scope>
    <source>
        <strain evidence="8">36N120E</strain>
    </source>
</reference>
<keyword evidence="6" id="KW-0460">Magnesium</keyword>
<name>A0A0V0QD05_PSEPJ</name>
<dbReference type="InParanoid" id="A0A0V0QD05"/>
<sequence length="190" mass="22229">MELIGDQIDLAMFKYSKYQYIESKHPKILFEIRDQENNKQFEVLKVFEFESHLQRMSVIVYDVKGSKYYIYTKGAYEVIEKITGKNQNLQFSNNLLDSLSLQGLRVLATSYKEIQANQINYDREKLENDQLFLGLVGFENQLKSDTKDIIQELREANIINKVISGDNILTTIQTSRLATIIDNNFEYNTM</sequence>
<dbReference type="GO" id="GO:0019829">
    <property type="term" value="F:ATPase-coupled monoatomic cation transmembrane transporter activity"/>
    <property type="evidence" value="ECO:0007669"/>
    <property type="project" value="TreeGrafter"/>
</dbReference>
<dbReference type="AlphaFoldDB" id="A0A0V0QD05"/>
<keyword evidence="5" id="KW-0067">ATP-binding</keyword>
<keyword evidence="7" id="KW-1278">Translocase</keyword>
<evidence type="ECO:0000256" key="7">
    <source>
        <dbReference type="ARBA" id="ARBA00022967"/>
    </source>
</evidence>
<evidence type="ECO:0000256" key="6">
    <source>
        <dbReference type="ARBA" id="ARBA00022842"/>
    </source>
</evidence>
<proteinExistence type="predicted"/>
<dbReference type="InterPro" id="IPR006544">
    <property type="entry name" value="P-type_TPase_V"/>
</dbReference>
<dbReference type="Proteomes" id="UP000054937">
    <property type="component" value="Unassembled WGS sequence"/>
</dbReference>